<dbReference type="InterPro" id="IPR027482">
    <property type="entry name" value="Sec1-like_dom2"/>
</dbReference>
<dbReference type="Gene3D" id="1.25.40.850">
    <property type="match status" value="1"/>
</dbReference>
<evidence type="ECO:0000256" key="1">
    <source>
        <dbReference type="ARBA" id="ARBA00009884"/>
    </source>
</evidence>
<protein>
    <submittedName>
        <fullName evidence="2">Vacuolar protein-sorting-associated protein 33</fullName>
    </submittedName>
</protein>
<gene>
    <name evidence="2" type="primary">VPS33</name>
    <name evidence="2" type="ORF">MBRA1_000417</name>
</gene>
<comment type="similarity">
    <text evidence="1">Belongs to the STXBP/unc-18/SEC1 family.</text>
</comment>
<dbReference type="Gene3D" id="3.90.830.10">
    <property type="entry name" value="Syntaxin Binding Protein 1, Chain A, domain 2"/>
    <property type="match status" value="1"/>
</dbReference>
<sequence length="637" mass="71499">MDGDAAWDGVDVAPLTRLARDAFISTLDAVPEAKTLLIDPSLAGPLGLILDVHALRQHGVDKMFWLEQTPPSQPEQVNAPTRNLIYLCRPEIRWLDTLLAHYKADTMAPGDSRKHDYTIAFVPYRTEPCMQYLRKQNMLRHVTIHNFPLEFSVLSSDVLSLEATADFRRTFLDGDQTLLFQSAQALMTMQSTYGLFPRIMGKGDLANRLCDLLVRQRREHFASEPNHAALQTLSPQIDALVVLDRTVDMVTPLSTQLTYEGLIDETLGIRNGYVDVEASWVGATAPAAQGRASTSMTAAKRKVRLDGAEDPLFRAIQDNNFAVVGEKLHTVAKRISQDYQGRHQASTVEEIRAFVGRLGNLQSEHASLRLHTYIVEHLLQTTRTERFHRLLEIQQNLVAGYQLSQQLAAIEELVYLQVPVLSVLRLACLACAVGTNVRAKWLETFKASVVQMYGYEYLPMLLELEQLQLLSVPQVAPKGMRISRFADLQKPLRLVDDEVDEASPRDISYVFSGYAPLSVRLVQTICQHDQVLLARQQRREELPSAPRIAGWRNVDDSIVHWPGATFDFAQEAEQEAGTDDDVKTTLVFFVGGVTYAEIAALRLMSRQQRNRRFLVATTSMVNGDSLLEQLRPAVPVS</sequence>
<keyword evidence="3" id="KW-1185">Reference proteome</keyword>
<dbReference type="SUPFAM" id="SSF56815">
    <property type="entry name" value="Sec1/munc18-like (SM) proteins"/>
    <property type="match status" value="1"/>
</dbReference>
<dbReference type="Pfam" id="PF00995">
    <property type="entry name" value="Sec1"/>
    <property type="match status" value="1"/>
</dbReference>
<dbReference type="Gene3D" id="3.40.50.2060">
    <property type="match status" value="1"/>
</dbReference>
<dbReference type="PANTHER" id="PTHR11679">
    <property type="entry name" value="VESICLE PROTEIN SORTING-ASSOCIATED"/>
    <property type="match status" value="1"/>
</dbReference>
<organism evidence="2 3">
    <name type="scientific">Malassezia brasiliensis</name>
    <dbReference type="NCBI Taxonomy" id="1821822"/>
    <lineage>
        <taxon>Eukaryota</taxon>
        <taxon>Fungi</taxon>
        <taxon>Dikarya</taxon>
        <taxon>Basidiomycota</taxon>
        <taxon>Ustilaginomycotina</taxon>
        <taxon>Malasseziomycetes</taxon>
        <taxon>Malasseziales</taxon>
        <taxon>Malasseziaceae</taxon>
        <taxon>Malassezia</taxon>
    </lineage>
</organism>
<evidence type="ECO:0000313" key="3">
    <source>
        <dbReference type="Proteomes" id="UP001216638"/>
    </source>
</evidence>
<dbReference type="InterPro" id="IPR043154">
    <property type="entry name" value="Sec-1-like_dom1"/>
</dbReference>
<dbReference type="InterPro" id="IPR043155">
    <property type="entry name" value="VPS33_dom3b"/>
</dbReference>
<dbReference type="EMBL" id="CP119951">
    <property type="protein sequence ID" value="WFC93794.1"/>
    <property type="molecule type" value="Genomic_DNA"/>
</dbReference>
<dbReference type="Proteomes" id="UP001216638">
    <property type="component" value="Chromosome 1"/>
</dbReference>
<dbReference type="InterPro" id="IPR036045">
    <property type="entry name" value="Sec1-like_sf"/>
</dbReference>
<dbReference type="GO" id="GO:0016192">
    <property type="term" value="P:vesicle-mediated transport"/>
    <property type="evidence" value="ECO:0007669"/>
    <property type="project" value="InterPro"/>
</dbReference>
<name>A0AAF0IM82_9BASI</name>
<evidence type="ECO:0000313" key="2">
    <source>
        <dbReference type="EMBL" id="WFC93794.1"/>
    </source>
</evidence>
<dbReference type="AlphaFoldDB" id="A0AAF0IM82"/>
<proteinExistence type="inferred from homology"/>
<dbReference type="InterPro" id="IPR043127">
    <property type="entry name" value="Sec-1-like_dom3a"/>
</dbReference>
<reference evidence="2" key="1">
    <citation type="submission" date="2023-03" db="EMBL/GenBank/DDBJ databases">
        <title>Mating type loci evolution in Malassezia.</title>
        <authorList>
            <person name="Coelho M.A."/>
        </authorList>
    </citation>
    <scope>NUCLEOTIDE SEQUENCE</scope>
    <source>
        <strain evidence="2">CBS 14135</strain>
    </source>
</reference>
<accession>A0AAF0IM82</accession>
<dbReference type="Gene3D" id="3.40.50.1910">
    <property type="match status" value="1"/>
</dbReference>
<dbReference type="InterPro" id="IPR001619">
    <property type="entry name" value="Sec1-like"/>
</dbReference>